<name>A0A7J6LD56_PEROL</name>
<evidence type="ECO:0000313" key="8">
    <source>
        <dbReference type="EMBL" id="KAF4657178.1"/>
    </source>
</evidence>
<gene>
    <name evidence="8" type="primary">REEP5_2</name>
    <name evidence="8" type="ORF">FOL46_007520</name>
</gene>
<proteinExistence type="inferred from homology"/>
<keyword evidence="3 6" id="KW-0812">Transmembrane</keyword>
<dbReference type="PANTHER" id="PTHR12300:SF161">
    <property type="entry name" value="RECEPTOR EXPRESSION-ENHANCING PROTEIN"/>
    <property type="match status" value="1"/>
</dbReference>
<dbReference type="Proteomes" id="UP000572268">
    <property type="component" value="Unassembled WGS sequence"/>
</dbReference>
<feature type="chain" id="PRO_5029876672" evidence="7">
    <location>
        <begin position="21"/>
        <end position="489"/>
    </location>
</feature>
<organism evidence="8 9">
    <name type="scientific">Perkinsus olseni</name>
    <name type="common">Perkinsus atlanticus</name>
    <dbReference type="NCBI Taxonomy" id="32597"/>
    <lineage>
        <taxon>Eukaryota</taxon>
        <taxon>Sar</taxon>
        <taxon>Alveolata</taxon>
        <taxon>Perkinsozoa</taxon>
        <taxon>Perkinsea</taxon>
        <taxon>Perkinsida</taxon>
        <taxon>Perkinsidae</taxon>
        <taxon>Perkinsus</taxon>
    </lineage>
</organism>
<keyword evidence="8" id="KW-0675">Receptor</keyword>
<evidence type="ECO:0000256" key="1">
    <source>
        <dbReference type="ARBA" id="ARBA00004141"/>
    </source>
</evidence>
<evidence type="ECO:0000256" key="3">
    <source>
        <dbReference type="ARBA" id="ARBA00022692"/>
    </source>
</evidence>
<comment type="caution">
    <text evidence="8">The sequence shown here is derived from an EMBL/GenBank/DDBJ whole genome shotgun (WGS) entry which is preliminary data.</text>
</comment>
<feature type="signal peptide" evidence="7">
    <location>
        <begin position="1"/>
        <end position="20"/>
    </location>
</feature>
<dbReference type="GO" id="GO:0016020">
    <property type="term" value="C:membrane"/>
    <property type="evidence" value="ECO:0007669"/>
    <property type="project" value="UniProtKB-SubCell"/>
</dbReference>
<comment type="subcellular location">
    <subcellularLocation>
        <location evidence="1">Membrane</location>
        <topology evidence="1">Multi-pass membrane protein</topology>
    </subcellularLocation>
</comment>
<comment type="similarity">
    <text evidence="2">Belongs to the DP1 family.</text>
</comment>
<keyword evidence="5 6" id="KW-0472">Membrane</keyword>
<sequence length="489" mass="54512">MWTPFAAMMFGVTLHILCEASGVVADASAKTVTMPVEEGFVTVNIDGQEVKLLLDTNAWGIKLADGRWYESEFGEGACGDPWAGCYFCSKKSPCSFENGEVTTSNFGDGSRIESIERNGSLVLGPGDPVNITFKIFKAIKWVTGQLTLGDTIPKSKASKWAFPVFTYHPRFHRIMTSVWVSSVKLFGPRGNLTTKEGPVGLRLSSFLATMDTGANDIYLPYPGLLEEIEKGLKREMKKCGYGEQQIAGVWRKSKWGCDYVKKEAFESLPVLGLRLDDAKRSMQDNLLDHLSKFEAQLERLGQICNQHLARSDTLSAAARRLQWTPVSVILAAAGYIFAVICLISGEMVSPISNVTGVVYPLYRTFMILGQNQVDYAVARKLLMYWAIFEFLLIGEPLFNTVYFWLPYHNFVRPLLEIYLCLDEFDACGVVYDSCVKPVVSQALELKDLFVTPPVYVKDTGMLRKGEDVPEFREKAQRMAAAESSKASKN</sequence>
<accession>A0A7J6LD56</accession>
<evidence type="ECO:0000256" key="5">
    <source>
        <dbReference type="ARBA" id="ARBA00023136"/>
    </source>
</evidence>
<keyword evidence="4 6" id="KW-1133">Transmembrane helix</keyword>
<keyword evidence="7" id="KW-0732">Signal</keyword>
<dbReference type="Pfam" id="PF03134">
    <property type="entry name" value="TB2_DP1_HVA22"/>
    <property type="match status" value="1"/>
</dbReference>
<dbReference type="InterPro" id="IPR004345">
    <property type="entry name" value="TB2_DP1_HVA22"/>
</dbReference>
<dbReference type="AlphaFoldDB" id="A0A7J6LD56"/>
<dbReference type="EMBL" id="JABANN010000536">
    <property type="protein sequence ID" value="KAF4657178.1"/>
    <property type="molecule type" value="Genomic_DNA"/>
</dbReference>
<feature type="transmembrane region" description="Helical" evidence="6">
    <location>
        <begin position="382"/>
        <end position="405"/>
    </location>
</feature>
<dbReference type="PANTHER" id="PTHR12300">
    <property type="entry name" value="HVA22-LIKE PROTEINS"/>
    <property type="match status" value="1"/>
</dbReference>
<evidence type="ECO:0000256" key="2">
    <source>
        <dbReference type="ARBA" id="ARBA00008573"/>
    </source>
</evidence>
<evidence type="ECO:0000256" key="4">
    <source>
        <dbReference type="ARBA" id="ARBA00022989"/>
    </source>
</evidence>
<protein>
    <submittedName>
        <fullName evidence="8">Receptor expression-enhancing protein 5</fullName>
    </submittedName>
</protein>
<evidence type="ECO:0000313" key="9">
    <source>
        <dbReference type="Proteomes" id="UP000572268"/>
    </source>
</evidence>
<feature type="transmembrane region" description="Helical" evidence="6">
    <location>
        <begin position="323"/>
        <end position="343"/>
    </location>
</feature>
<reference evidence="8 9" key="1">
    <citation type="submission" date="2020-04" db="EMBL/GenBank/DDBJ databases">
        <title>Perkinsus olseni comparative genomics.</title>
        <authorList>
            <person name="Bogema D.R."/>
        </authorList>
    </citation>
    <scope>NUCLEOTIDE SEQUENCE [LARGE SCALE GENOMIC DNA]</scope>
    <source>
        <strain evidence="8">ATCC PRA-31</strain>
    </source>
</reference>
<evidence type="ECO:0000256" key="7">
    <source>
        <dbReference type="SAM" id="SignalP"/>
    </source>
</evidence>
<evidence type="ECO:0000256" key="6">
    <source>
        <dbReference type="SAM" id="Phobius"/>
    </source>
</evidence>